<dbReference type="EMBL" id="VXDD01000003">
    <property type="protein sequence ID" value="KAB0301786.1"/>
    <property type="molecule type" value="Genomic_DNA"/>
</dbReference>
<evidence type="ECO:0000313" key="2">
    <source>
        <dbReference type="EMBL" id="KDN29426.1"/>
    </source>
</evidence>
<dbReference type="PROSITE" id="PS51257">
    <property type="entry name" value="PROKAR_LIPOPROTEIN"/>
    <property type="match status" value="1"/>
</dbReference>
<evidence type="ECO:0008006" key="5">
    <source>
        <dbReference type="Google" id="ProtNLM"/>
    </source>
</evidence>
<dbReference type="EMBL" id="JFFR01000009">
    <property type="protein sequence ID" value="KDN29426.1"/>
    <property type="molecule type" value="Genomic_DNA"/>
</dbReference>
<keyword evidence="3" id="KW-1185">Reference proteome</keyword>
<dbReference type="OrthoDB" id="5897024at2"/>
<organism evidence="2 3">
    <name type="scientific">Vibrio fortis</name>
    <dbReference type="NCBI Taxonomy" id="212667"/>
    <lineage>
        <taxon>Bacteria</taxon>
        <taxon>Pseudomonadati</taxon>
        <taxon>Pseudomonadota</taxon>
        <taxon>Gammaproteobacteria</taxon>
        <taxon>Vibrionales</taxon>
        <taxon>Vibrionaceae</taxon>
        <taxon>Vibrio</taxon>
    </lineage>
</organism>
<evidence type="ECO:0000313" key="1">
    <source>
        <dbReference type="EMBL" id="KAB0301786.1"/>
    </source>
</evidence>
<name>A0A066UPQ0_9VIBR</name>
<evidence type="ECO:0000313" key="4">
    <source>
        <dbReference type="Proteomes" id="UP000326687"/>
    </source>
</evidence>
<dbReference type="Proteomes" id="UP000027219">
    <property type="component" value="Unassembled WGS sequence"/>
</dbReference>
<reference evidence="1 4" key="2">
    <citation type="submission" date="2019-09" db="EMBL/GenBank/DDBJ databases">
        <title>Vibrio Fortis S7-72.</title>
        <authorList>
            <person name="Das S.K."/>
        </authorList>
    </citation>
    <scope>NUCLEOTIDE SEQUENCE [LARGE SCALE GENOMIC DNA]</scope>
    <source>
        <strain evidence="1 4">S7-72</strain>
    </source>
</reference>
<proteinExistence type="predicted"/>
<dbReference type="Proteomes" id="UP000326687">
    <property type="component" value="Unassembled WGS sequence"/>
</dbReference>
<reference evidence="2 3" key="1">
    <citation type="submission" date="2014-02" db="EMBL/GenBank/DDBJ databases">
        <title>Vibrio fortis Dalian14 Genome Sequencing.</title>
        <authorList>
            <person name="Wang Y."/>
            <person name="Song L."/>
            <person name="Liu G."/>
            <person name="Ding J."/>
        </authorList>
    </citation>
    <scope>NUCLEOTIDE SEQUENCE [LARGE SCALE GENOMIC DNA]</scope>
    <source>
        <strain evidence="2 3">Dalian14</strain>
    </source>
</reference>
<dbReference type="AlphaFoldDB" id="A0A066UPQ0"/>
<comment type="caution">
    <text evidence="2">The sequence shown here is derived from an EMBL/GenBank/DDBJ whole genome shotgun (WGS) entry which is preliminary data.</text>
</comment>
<gene>
    <name evidence="1" type="ORF">F2Z80_22385</name>
    <name evidence="2" type="ORF">VFDL14_14580</name>
</gene>
<sequence length="110" mass="12213">MKRMFALASLTLSLMGCTNVTHVETGKQILLLEEVSNAALLTSYQPGVYEQMGVKDGYELYRPVAAETTNYIGSQNRYIAVKEIGDESEVCIPDSLNFFWCAIAPTKLIK</sequence>
<dbReference type="RefSeq" id="WP_032550348.1">
    <property type="nucleotide sequence ID" value="NZ_JFFR01000009.1"/>
</dbReference>
<evidence type="ECO:0000313" key="3">
    <source>
        <dbReference type="Proteomes" id="UP000027219"/>
    </source>
</evidence>
<accession>A0A066UPQ0</accession>
<protein>
    <recommendedName>
        <fullName evidence="5">Lipoprotein</fullName>
    </recommendedName>
</protein>